<dbReference type="AlphaFoldDB" id="A0A931CZN3"/>
<dbReference type="Pfam" id="PF06253">
    <property type="entry name" value="MTTB"/>
    <property type="match status" value="1"/>
</dbReference>
<dbReference type="Proteomes" id="UP000706172">
    <property type="component" value="Unassembled WGS sequence"/>
</dbReference>
<keyword evidence="2 4" id="KW-0489">Methyltransferase</keyword>
<reference evidence="4" key="1">
    <citation type="submission" date="2020-07" db="EMBL/GenBank/DDBJ databases">
        <title>Severe corrosion of carbon steel in oil field produced water can be linked to methanogenic archaea containing a special type of NiFe hydrogenase.</title>
        <authorList>
            <person name="Lahme S."/>
            <person name="Mand J."/>
            <person name="Longwell J."/>
            <person name="Smith R."/>
            <person name="Enning D."/>
        </authorList>
    </citation>
    <scope>NUCLEOTIDE SEQUENCE</scope>
    <source>
        <strain evidence="4">MIC098Bin6</strain>
    </source>
</reference>
<evidence type="ECO:0000256" key="3">
    <source>
        <dbReference type="ARBA" id="ARBA00022679"/>
    </source>
</evidence>
<dbReference type="GO" id="GO:0015948">
    <property type="term" value="P:methanogenesis"/>
    <property type="evidence" value="ECO:0007669"/>
    <property type="project" value="InterPro"/>
</dbReference>
<proteinExistence type="inferred from homology"/>
<organism evidence="4 5">
    <name type="scientific">Desulfotignum balticum</name>
    <dbReference type="NCBI Taxonomy" id="115781"/>
    <lineage>
        <taxon>Bacteria</taxon>
        <taxon>Pseudomonadati</taxon>
        <taxon>Thermodesulfobacteriota</taxon>
        <taxon>Desulfobacteria</taxon>
        <taxon>Desulfobacterales</taxon>
        <taxon>Desulfobacteraceae</taxon>
        <taxon>Desulfotignum</taxon>
    </lineage>
</organism>
<comment type="similarity">
    <text evidence="1">Belongs to the trimethylamine methyltransferase family.</text>
</comment>
<evidence type="ECO:0000256" key="1">
    <source>
        <dbReference type="ARBA" id="ARBA00007137"/>
    </source>
</evidence>
<gene>
    <name evidence="4" type="ORF">H0S81_11715</name>
</gene>
<evidence type="ECO:0000256" key="2">
    <source>
        <dbReference type="ARBA" id="ARBA00022603"/>
    </source>
</evidence>
<dbReference type="InterPro" id="IPR038601">
    <property type="entry name" value="MttB-like_sf"/>
</dbReference>
<name>A0A931CZN3_9BACT</name>
<dbReference type="EMBL" id="JACCQK010000797">
    <property type="protein sequence ID" value="MBG0780579.1"/>
    <property type="molecule type" value="Genomic_DNA"/>
</dbReference>
<dbReference type="GO" id="GO:0032259">
    <property type="term" value="P:methylation"/>
    <property type="evidence" value="ECO:0007669"/>
    <property type="project" value="UniProtKB-KW"/>
</dbReference>
<accession>A0A931CZN3</accession>
<sequence length="482" mass="52462">MTLEQTKQNVKNLDDAAITLIETAGIRLHHPELLEMVSDHGIRVSGRKVFFTKAQLTKWLSHAPATFTLHARNPQWNAVIGGNHIEHASSNAGFPYIADPKGIRRPARFTDYLTFLKLVHTTPHFKINGGVMVTPGDLANDDTLYPTLLYATLLHSDKCLFGGMGGRAESDMTMEMLKAVFDTDTRGLIDKPRITNLVSTLSPLQFDQKMLDTLMVYAAHGQPVIISPAVMAGSTGPVTLAGAIAVSHAESLVGCALAQIVRKGTPVVYGSATSSADMRTGAFTIGTPESALAVKYCARLARLYHLPSRGGGTLNDAKSLSIQAGYESMMVQMAANLEGINFNFHSAGSLDCYGAMSFEKYVVDLDILERIRYYIKDINTDPDHLALDTVLAVGHGGEYLTRKHTAEHCRTAPFISDISLKGVLKPGISSDEALLDNITRNIQALLDRYQPPKMETAARTRLDACAGLIGIDTADIRHRMQQ</sequence>
<evidence type="ECO:0000313" key="5">
    <source>
        <dbReference type="Proteomes" id="UP000706172"/>
    </source>
</evidence>
<dbReference type="GO" id="GO:0008168">
    <property type="term" value="F:methyltransferase activity"/>
    <property type="evidence" value="ECO:0007669"/>
    <property type="project" value="UniProtKB-KW"/>
</dbReference>
<dbReference type="InterPro" id="IPR010426">
    <property type="entry name" value="MTTB_MeTrfase"/>
</dbReference>
<keyword evidence="3" id="KW-0808">Transferase</keyword>
<dbReference type="Gene3D" id="3.20.20.480">
    <property type="entry name" value="Trimethylamine methyltransferase-like"/>
    <property type="match status" value="1"/>
</dbReference>
<evidence type="ECO:0000313" key="4">
    <source>
        <dbReference type="EMBL" id="MBG0780579.1"/>
    </source>
</evidence>
<protein>
    <submittedName>
        <fullName evidence="4">Trimethylamine methyltransferase family protein</fullName>
    </submittedName>
</protein>
<comment type="caution">
    <text evidence="4">The sequence shown here is derived from an EMBL/GenBank/DDBJ whole genome shotgun (WGS) entry which is preliminary data.</text>
</comment>